<dbReference type="AlphaFoldDB" id="A0A919DRN7"/>
<evidence type="ECO:0000313" key="6">
    <source>
        <dbReference type="EMBL" id="GHE75402.1"/>
    </source>
</evidence>
<sequence length="170" mass="18076">MTTADSNGASPLDAEIGALQGGPANLAQYAGRAVLIVNVASRCGLTPQYAALEHLHEKYAARGFTVLGVPCNQFMGQEPGSAEEIAEFCSATYGVTFPMTEKVEVNGDGRHPLYDRLTGFADADGHSGDIRWNFEKFLLGRDGRVVARFSPQTDPEATEIVTAVEAQLAG</sequence>
<dbReference type="CDD" id="cd00340">
    <property type="entry name" value="GSH_Peroxidase"/>
    <property type="match status" value="1"/>
</dbReference>
<dbReference type="InterPro" id="IPR000889">
    <property type="entry name" value="Glutathione_peroxidase"/>
</dbReference>
<gene>
    <name evidence="6" type="ORF">GCM10014715_32910</name>
</gene>
<evidence type="ECO:0000313" key="7">
    <source>
        <dbReference type="Proteomes" id="UP000641386"/>
    </source>
</evidence>
<keyword evidence="3 5" id="KW-0560">Oxidoreductase</keyword>
<dbReference type="PROSITE" id="PS51355">
    <property type="entry name" value="GLUTATHIONE_PEROXID_3"/>
    <property type="match status" value="1"/>
</dbReference>
<reference evidence="6" key="1">
    <citation type="journal article" date="2014" name="Int. J. Syst. Evol. Microbiol.">
        <title>Complete genome sequence of Corynebacterium casei LMG S-19264T (=DSM 44701T), isolated from a smear-ripened cheese.</title>
        <authorList>
            <consortium name="US DOE Joint Genome Institute (JGI-PGF)"/>
            <person name="Walter F."/>
            <person name="Albersmeier A."/>
            <person name="Kalinowski J."/>
            <person name="Ruckert C."/>
        </authorList>
    </citation>
    <scope>NUCLEOTIDE SEQUENCE</scope>
    <source>
        <strain evidence="6">JCM 3302</strain>
    </source>
</reference>
<evidence type="ECO:0000256" key="5">
    <source>
        <dbReference type="RuleBase" id="RU000499"/>
    </source>
</evidence>
<dbReference type="PANTHER" id="PTHR11592:SF40">
    <property type="entry name" value="THIOREDOXIN_GLUTATHIONE PEROXIDASE BTUE"/>
    <property type="match status" value="1"/>
</dbReference>
<evidence type="ECO:0000256" key="1">
    <source>
        <dbReference type="ARBA" id="ARBA00006926"/>
    </source>
</evidence>
<feature type="active site" evidence="4">
    <location>
        <position position="43"/>
    </location>
</feature>
<keyword evidence="2 5" id="KW-0575">Peroxidase</keyword>
<dbReference type="PROSITE" id="PS00460">
    <property type="entry name" value="GLUTATHIONE_PEROXID_1"/>
    <property type="match status" value="1"/>
</dbReference>
<comment type="caution">
    <text evidence="6">The sequence shown here is derived from an EMBL/GenBank/DDBJ whole genome shotgun (WGS) entry which is preliminary data.</text>
</comment>
<dbReference type="PRINTS" id="PR01011">
    <property type="entry name" value="GLUTPROXDASE"/>
</dbReference>
<name>A0A919DRN7_9ACTN</name>
<reference evidence="6" key="2">
    <citation type="submission" date="2020-09" db="EMBL/GenBank/DDBJ databases">
        <authorList>
            <person name="Sun Q."/>
            <person name="Ohkuma M."/>
        </authorList>
    </citation>
    <scope>NUCLEOTIDE SEQUENCE</scope>
    <source>
        <strain evidence="6">JCM 3302</strain>
    </source>
</reference>
<dbReference type="InterPro" id="IPR036249">
    <property type="entry name" value="Thioredoxin-like_sf"/>
</dbReference>
<dbReference type="GO" id="GO:0004601">
    <property type="term" value="F:peroxidase activity"/>
    <property type="evidence" value="ECO:0007669"/>
    <property type="project" value="UniProtKB-KW"/>
</dbReference>
<dbReference type="EMBL" id="BNBC01000013">
    <property type="protein sequence ID" value="GHE75402.1"/>
    <property type="molecule type" value="Genomic_DNA"/>
</dbReference>
<dbReference type="PANTHER" id="PTHR11592">
    <property type="entry name" value="GLUTATHIONE PEROXIDASE"/>
    <property type="match status" value="1"/>
</dbReference>
<dbReference type="Proteomes" id="UP000641386">
    <property type="component" value="Unassembled WGS sequence"/>
</dbReference>
<accession>A0A919DRN7</accession>
<dbReference type="SUPFAM" id="SSF52833">
    <property type="entry name" value="Thioredoxin-like"/>
    <property type="match status" value="1"/>
</dbReference>
<dbReference type="Pfam" id="PF00255">
    <property type="entry name" value="GSHPx"/>
    <property type="match status" value="1"/>
</dbReference>
<dbReference type="FunFam" id="3.40.30.10:FF:000010">
    <property type="entry name" value="Glutathione peroxidase"/>
    <property type="match status" value="1"/>
</dbReference>
<comment type="similarity">
    <text evidence="1 5">Belongs to the glutathione peroxidase family.</text>
</comment>
<dbReference type="PIRSF" id="PIRSF000303">
    <property type="entry name" value="Glutathion_perox"/>
    <property type="match status" value="1"/>
</dbReference>
<proteinExistence type="inferred from homology"/>
<organism evidence="6 7">
    <name type="scientific">Streptomyces spiralis</name>
    <dbReference type="NCBI Taxonomy" id="66376"/>
    <lineage>
        <taxon>Bacteria</taxon>
        <taxon>Bacillati</taxon>
        <taxon>Actinomycetota</taxon>
        <taxon>Actinomycetes</taxon>
        <taxon>Kitasatosporales</taxon>
        <taxon>Streptomycetaceae</taxon>
        <taxon>Streptomyces</taxon>
    </lineage>
</organism>
<evidence type="ECO:0000256" key="2">
    <source>
        <dbReference type="ARBA" id="ARBA00022559"/>
    </source>
</evidence>
<dbReference type="InterPro" id="IPR029759">
    <property type="entry name" value="GPX_AS"/>
</dbReference>
<dbReference type="GO" id="GO:0034599">
    <property type="term" value="P:cellular response to oxidative stress"/>
    <property type="evidence" value="ECO:0007669"/>
    <property type="project" value="TreeGrafter"/>
</dbReference>
<dbReference type="Gene3D" id="3.40.30.10">
    <property type="entry name" value="Glutaredoxin"/>
    <property type="match status" value="1"/>
</dbReference>
<dbReference type="RefSeq" id="WP_189900906.1">
    <property type="nucleotide sequence ID" value="NZ_BNBC01000013.1"/>
</dbReference>
<protein>
    <recommendedName>
        <fullName evidence="5">Glutathione peroxidase</fullName>
    </recommendedName>
</protein>
<keyword evidence="7" id="KW-1185">Reference proteome</keyword>
<evidence type="ECO:0000256" key="3">
    <source>
        <dbReference type="ARBA" id="ARBA00023002"/>
    </source>
</evidence>
<evidence type="ECO:0000256" key="4">
    <source>
        <dbReference type="PIRSR" id="PIRSR000303-1"/>
    </source>
</evidence>